<sequence length="513" mass="56217">MSSSDGVALLPSQTSFEMSRFDIDETKSKTDDSNGSQPLGGGRRTWRKQVNFAFVALFTLTSFATMCQASVVWGPQTRDLGWQFEQLNRGYAFSIAGQGLGCLLMIPVAIKFGRRPVYLFGVALSLCTSLWQAQMTSLHELYTVSFLEGMAASLTEACVQMTIADLFPVQSRGTYNGMYIIAVSVGNFLILVPAGAIVNQWGWRAAYWAIGLFQMVELVASLFLFEETKPGHVSGQKLSIYPRSSSKSDEEERETLVNDMERHNSYDTERSASRGCIKCTDSFPHIPLVTVTPGWSSFFKSFYTPFVLLASPIVAFAAITYGFLLLALSMSSVVTSLKFAEAPYSMSPWSIGLVFISPFVGMTMGSFFGGYLSDWDIVRRTRLNSGVYSPQMRLKLIYPGLLAVTAGLLTFGISVSRGVHWVVPTLAFGAVSFGFGSVGSIVLTYLIDYKESLAAQSLVAVVVVRNSICMVESFSLSPWVDSVGVDNVFITAGCFSLIPIFLALAIELFHRKS</sequence>
<evidence type="ECO:0000256" key="1">
    <source>
        <dbReference type="ARBA" id="ARBA00004141"/>
    </source>
</evidence>
<dbReference type="EMBL" id="CP017556">
    <property type="protein sequence ID" value="AOW04347.1"/>
    <property type="molecule type" value="Genomic_DNA"/>
</dbReference>
<comment type="subcellular location">
    <subcellularLocation>
        <location evidence="1">Membrane</location>
        <topology evidence="1">Multi-pass membrane protein</topology>
    </subcellularLocation>
</comment>
<evidence type="ECO:0000313" key="8">
    <source>
        <dbReference type="Proteomes" id="UP000182444"/>
    </source>
</evidence>
<evidence type="ECO:0000256" key="5">
    <source>
        <dbReference type="SAM" id="Phobius"/>
    </source>
</evidence>
<gene>
    <name evidence="7" type="ORF">YALI1_D25359g</name>
</gene>
<dbReference type="PANTHER" id="PTHR23502:SF50">
    <property type="entry name" value="TRANSPORTER, PUTATIVE (AFU_ORTHOLOGUE AFUA_5G00430)-RELATED"/>
    <property type="match status" value="1"/>
</dbReference>
<reference evidence="7 8" key="1">
    <citation type="journal article" date="2016" name="PLoS ONE">
        <title>Sequence Assembly of Yarrowia lipolytica Strain W29/CLIB89 Shows Transposable Element Diversity.</title>
        <authorList>
            <person name="Magnan C."/>
            <person name="Yu J."/>
            <person name="Chang I."/>
            <person name="Jahn E."/>
            <person name="Kanomata Y."/>
            <person name="Wu J."/>
            <person name="Zeller M."/>
            <person name="Oakes M."/>
            <person name="Baldi P."/>
            <person name="Sandmeyer S."/>
        </authorList>
    </citation>
    <scope>NUCLEOTIDE SEQUENCE [LARGE SCALE GENOMIC DNA]</scope>
    <source>
        <strain evidence="8">CLIB89(W29)</strain>
    </source>
</reference>
<dbReference type="KEGG" id="yli:2911196"/>
<dbReference type="PROSITE" id="PS50850">
    <property type="entry name" value="MFS"/>
    <property type="match status" value="1"/>
</dbReference>
<accession>A0A1D8NFE9</accession>
<dbReference type="RefSeq" id="XP_503056.3">
    <property type="nucleotide sequence ID" value="XM_503056.3"/>
</dbReference>
<proteinExistence type="predicted"/>
<protein>
    <recommendedName>
        <fullName evidence="6">Major facilitator superfamily (MFS) profile domain-containing protein</fullName>
    </recommendedName>
</protein>
<feature type="transmembrane region" description="Helical" evidence="5">
    <location>
        <begin position="306"/>
        <end position="329"/>
    </location>
</feature>
<keyword evidence="2 5" id="KW-0812">Transmembrane</keyword>
<dbReference type="SUPFAM" id="SSF103473">
    <property type="entry name" value="MFS general substrate transporter"/>
    <property type="match status" value="1"/>
</dbReference>
<evidence type="ECO:0000259" key="6">
    <source>
        <dbReference type="PROSITE" id="PS50850"/>
    </source>
</evidence>
<feature type="transmembrane region" description="Helical" evidence="5">
    <location>
        <begin position="205"/>
        <end position="225"/>
    </location>
</feature>
<feature type="transmembrane region" description="Helical" evidence="5">
    <location>
        <begin position="394"/>
        <end position="415"/>
    </location>
</feature>
<evidence type="ECO:0000256" key="4">
    <source>
        <dbReference type="ARBA" id="ARBA00023136"/>
    </source>
</evidence>
<dbReference type="PANTHER" id="PTHR23502">
    <property type="entry name" value="MAJOR FACILITATOR SUPERFAMILY"/>
    <property type="match status" value="1"/>
</dbReference>
<evidence type="ECO:0000256" key="3">
    <source>
        <dbReference type="ARBA" id="ARBA00022989"/>
    </source>
</evidence>
<dbReference type="Proteomes" id="UP000182444">
    <property type="component" value="Chromosome 1D"/>
</dbReference>
<feature type="transmembrane region" description="Helical" evidence="5">
    <location>
        <begin position="52"/>
        <end position="71"/>
    </location>
</feature>
<evidence type="ECO:0000313" key="7">
    <source>
        <dbReference type="EMBL" id="AOW04347.1"/>
    </source>
</evidence>
<dbReference type="AlphaFoldDB" id="A0A1D8NFE9"/>
<dbReference type="InterPro" id="IPR011701">
    <property type="entry name" value="MFS"/>
</dbReference>
<dbReference type="VEuPathDB" id="FungiDB:YALI0_D20064g"/>
<keyword evidence="4 5" id="KW-0472">Membrane</keyword>
<dbReference type="InterPro" id="IPR020846">
    <property type="entry name" value="MFS_dom"/>
</dbReference>
<feature type="domain" description="Major facilitator superfamily (MFS) profile" evidence="6">
    <location>
        <begin position="48"/>
        <end position="511"/>
    </location>
</feature>
<dbReference type="GO" id="GO:0005886">
    <property type="term" value="C:plasma membrane"/>
    <property type="evidence" value="ECO:0007669"/>
    <property type="project" value="TreeGrafter"/>
</dbReference>
<organism evidence="7 8">
    <name type="scientific">Yarrowia lipolytica</name>
    <name type="common">Candida lipolytica</name>
    <dbReference type="NCBI Taxonomy" id="4952"/>
    <lineage>
        <taxon>Eukaryota</taxon>
        <taxon>Fungi</taxon>
        <taxon>Dikarya</taxon>
        <taxon>Ascomycota</taxon>
        <taxon>Saccharomycotina</taxon>
        <taxon>Dipodascomycetes</taxon>
        <taxon>Dipodascales</taxon>
        <taxon>Dipodascales incertae sedis</taxon>
        <taxon>Yarrowia</taxon>
    </lineage>
</organism>
<dbReference type="GO" id="GO:0022857">
    <property type="term" value="F:transmembrane transporter activity"/>
    <property type="evidence" value="ECO:0007669"/>
    <property type="project" value="InterPro"/>
</dbReference>
<dbReference type="Gene3D" id="1.20.1250.20">
    <property type="entry name" value="MFS general substrate transporter like domains"/>
    <property type="match status" value="1"/>
</dbReference>
<dbReference type="InterPro" id="IPR036259">
    <property type="entry name" value="MFS_trans_sf"/>
</dbReference>
<feature type="transmembrane region" description="Helical" evidence="5">
    <location>
        <begin position="349"/>
        <end position="373"/>
    </location>
</feature>
<dbReference type="VEuPathDB" id="FungiDB:YALI1_D25359g"/>
<feature type="transmembrane region" description="Helical" evidence="5">
    <location>
        <begin position="421"/>
        <end position="446"/>
    </location>
</feature>
<dbReference type="GeneID" id="2911196"/>
<name>A0A1D8NFE9_YARLL</name>
<dbReference type="Pfam" id="PF07690">
    <property type="entry name" value="MFS_1"/>
    <property type="match status" value="1"/>
</dbReference>
<keyword evidence="3 5" id="KW-1133">Transmembrane helix</keyword>
<evidence type="ECO:0000256" key="2">
    <source>
        <dbReference type="ARBA" id="ARBA00022692"/>
    </source>
</evidence>
<feature type="transmembrane region" description="Helical" evidence="5">
    <location>
        <begin position="488"/>
        <end position="509"/>
    </location>
</feature>
<feature type="transmembrane region" description="Helical" evidence="5">
    <location>
        <begin position="91"/>
        <end position="110"/>
    </location>
</feature>
<feature type="transmembrane region" description="Helical" evidence="5">
    <location>
        <begin position="179"/>
        <end position="199"/>
    </location>
</feature>
<dbReference type="eggNOG" id="KOG0255">
    <property type="taxonomic scope" value="Eukaryota"/>
</dbReference>
<feature type="transmembrane region" description="Helical" evidence="5">
    <location>
        <begin position="117"/>
        <end position="134"/>
    </location>
</feature>